<proteinExistence type="predicted"/>
<dbReference type="EMBL" id="CP032090">
    <property type="protein sequence ID" value="AXV65924.1"/>
    <property type="molecule type" value="Genomic_DNA"/>
</dbReference>
<dbReference type="SUPFAM" id="SSF56112">
    <property type="entry name" value="Protein kinase-like (PK-like)"/>
    <property type="match status" value="1"/>
</dbReference>
<evidence type="ECO:0000313" key="2">
    <source>
        <dbReference type="EMBL" id="AXV65924.1"/>
    </source>
</evidence>
<name>A0AAD0S1R6_9GAMM</name>
<dbReference type="Gene3D" id="1.10.510.10">
    <property type="entry name" value="Transferase(Phosphotransferase) domain 1"/>
    <property type="match status" value="1"/>
</dbReference>
<dbReference type="Proteomes" id="UP000264605">
    <property type="component" value="Chromosome"/>
</dbReference>
<evidence type="ECO:0000313" key="3">
    <source>
        <dbReference type="Proteomes" id="UP000264605"/>
    </source>
</evidence>
<dbReference type="GO" id="GO:0004674">
    <property type="term" value="F:protein serine/threonine kinase activity"/>
    <property type="evidence" value="ECO:0007669"/>
    <property type="project" value="TreeGrafter"/>
</dbReference>
<dbReference type="PANTHER" id="PTHR44167:SF30">
    <property type="entry name" value="PHOSPHORYLASE KINASE"/>
    <property type="match status" value="1"/>
</dbReference>
<protein>
    <recommendedName>
        <fullName evidence="1">Protein kinase domain-containing protein</fullName>
    </recommendedName>
</protein>
<dbReference type="GO" id="GO:0005524">
    <property type="term" value="F:ATP binding"/>
    <property type="evidence" value="ECO:0007669"/>
    <property type="project" value="InterPro"/>
</dbReference>
<dbReference type="PANTHER" id="PTHR44167">
    <property type="entry name" value="OVARIAN-SPECIFIC SERINE/THREONINE-PROTEIN KINASE LOK-RELATED"/>
    <property type="match status" value="1"/>
</dbReference>
<dbReference type="SMART" id="SM00220">
    <property type="entry name" value="S_TKc"/>
    <property type="match status" value="1"/>
</dbReference>
<sequence>MKNIRSRMLTANNYELLSSLGLLKIEGYEFLESLGGGSALSSVYVKGSNKIVVKFLISPRNKVELERFKLEYSVLKDNKLNMDFGDNPSRAPKYFVGPESSYPLPKIALDIKEYHSGMVLCFGYKYEEGSLLSGISTKDYSIKEKYEFLHRIASGLSYFSQTGYTHRDLHPSNILLLDDFEMPKYDRDRTENDPRVKFLDLGNCQSYDLENAHIYGIERDADEQLVFHDNNKRLLTSFVSMPPDFLEHGSATKNYDTWAFGIFAYNVFFGEMPFELNDIKDVTELRQLLRLPSNVKSRLNELDDGPRLIMQHLLSWKGENRPEIHSIVRLFSWLVYRSEEFTDIAFIKKVIHEHGFDPYHDARDDYY</sequence>
<dbReference type="KEGG" id="pdj:D0907_11915"/>
<dbReference type="AlphaFoldDB" id="A0AAD0S1R6"/>
<dbReference type="InterPro" id="IPR000719">
    <property type="entry name" value="Prot_kinase_dom"/>
</dbReference>
<dbReference type="PROSITE" id="PS50011">
    <property type="entry name" value="PROTEIN_KINASE_DOM"/>
    <property type="match status" value="1"/>
</dbReference>
<dbReference type="InterPro" id="IPR011009">
    <property type="entry name" value="Kinase-like_dom_sf"/>
</dbReference>
<dbReference type="Pfam" id="PF00069">
    <property type="entry name" value="Pkinase"/>
    <property type="match status" value="1"/>
</dbReference>
<reference evidence="2 3" key="1">
    <citation type="submission" date="2018-08" db="EMBL/GenBank/DDBJ databases">
        <title>Draft genome sequence of Pseudoalteromonas donghaensis HJ51.</title>
        <authorList>
            <person name="Oh J."/>
            <person name="Roh D."/>
        </authorList>
    </citation>
    <scope>NUCLEOTIDE SEQUENCE [LARGE SCALE GENOMIC DNA]</scope>
    <source>
        <strain evidence="2 3">HJ51</strain>
    </source>
</reference>
<organism evidence="2 3">
    <name type="scientific">Pseudoalteromonas lipolytica</name>
    <dbReference type="NCBI Taxonomy" id="570156"/>
    <lineage>
        <taxon>Bacteria</taxon>
        <taxon>Pseudomonadati</taxon>
        <taxon>Pseudomonadota</taxon>
        <taxon>Gammaproteobacteria</taxon>
        <taxon>Alteromonadales</taxon>
        <taxon>Pseudoalteromonadaceae</taxon>
        <taxon>Pseudoalteromonas</taxon>
    </lineage>
</organism>
<feature type="domain" description="Protein kinase" evidence="1">
    <location>
        <begin position="28"/>
        <end position="334"/>
    </location>
</feature>
<evidence type="ECO:0000259" key="1">
    <source>
        <dbReference type="PROSITE" id="PS50011"/>
    </source>
</evidence>
<gene>
    <name evidence="2" type="ORF">D0907_11915</name>
</gene>
<accession>A0AAD0S1R6</accession>